<dbReference type="Pfam" id="PF02065">
    <property type="entry name" value="Melibiase"/>
    <property type="match status" value="1"/>
</dbReference>
<dbReference type="InterPro" id="IPR038417">
    <property type="entry name" value="Alpga-gal_N_sf"/>
</dbReference>
<dbReference type="PRINTS" id="PR00743">
    <property type="entry name" value="GLHYDRLASE36"/>
</dbReference>
<evidence type="ECO:0000313" key="8">
    <source>
        <dbReference type="EMBL" id="MEG3614140.1"/>
    </source>
</evidence>
<keyword evidence="9" id="KW-1185">Reference proteome</keyword>
<evidence type="ECO:0000256" key="4">
    <source>
        <dbReference type="ARBA" id="ARBA00023295"/>
    </source>
</evidence>
<dbReference type="InterPro" id="IPR002252">
    <property type="entry name" value="Glyco_hydro_36"/>
</dbReference>
<dbReference type="PROSITE" id="PS00512">
    <property type="entry name" value="ALPHA_GALACTOSIDASE"/>
    <property type="match status" value="1"/>
</dbReference>
<comment type="catalytic activity">
    <reaction evidence="1 5">
        <text>Hydrolysis of terminal, non-reducing alpha-D-galactose residues in alpha-D-galactosides, including galactose oligosaccharides, galactomannans and galactolipids.</text>
        <dbReference type="EC" id="3.2.1.22"/>
    </reaction>
</comment>
<dbReference type="CDD" id="cd14791">
    <property type="entry name" value="GH36"/>
    <property type="match status" value="1"/>
</dbReference>
<reference evidence="8" key="2">
    <citation type="submission" date="2024-02" db="EMBL/GenBank/DDBJ databases">
        <authorList>
            <person name="Prathaban M."/>
            <person name="Mythili R."/>
            <person name="Sharmila Devi N."/>
            <person name="Sobanaa M."/>
            <person name="Prathiviraj R."/>
            <person name="Selvin J."/>
        </authorList>
    </citation>
    <scope>NUCLEOTIDE SEQUENCE</scope>
    <source>
        <strain evidence="8">MP1014</strain>
    </source>
</reference>
<dbReference type="PIRSF" id="PIRSF005536">
    <property type="entry name" value="Agal"/>
    <property type="match status" value="1"/>
</dbReference>
<dbReference type="InterPro" id="IPR050985">
    <property type="entry name" value="Alpha-glycosidase_related"/>
</dbReference>
<name>A0ABU7Z3Y0_9MICO</name>
<comment type="similarity">
    <text evidence="5">Belongs to the glycosyl hydrolase.</text>
</comment>
<dbReference type="Pfam" id="PF16874">
    <property type="entry name" value="Glyco_hydro_36C"/>
    <property type="match status" value="1"/>
</dbReference>
<reference evidence="8" key="1">
    <citation type="journal article" date="2024" name="Antonie Van Leeuwenhoek">
        <title>Isoptericola haloaureus sp. nov., a dimorphic actinobacterium isolated from mangrove sediments of southeast India, implicating biosaline agricultural significance through nitrogen fixation and salt tolerance genes.</title>
        <authorList>
            <person name="Prathaban M."/>
            <person name="Prathiviraj R."/>
            <person name="Ravichandran M."/>
            <person name="Natarajan S.D."/>
            <person name="Sobanaa M."/>
            <person name="Hari Krishna Kumar S."/>
            <person name="Chandrasekar V."/>
            <person name="Selvin J."/>
        </authorList>
    </citation>
    <scope>NUCLEOTIDE SEQUENCE</scope>
    <source>
        <strain evidence="8">MP1014</strain>
    </source>
</reference>
<dbReference type="SUPFAM" id="SSF51445">
    <property type="entry name" value="(Trans)glycosidases"/>
    <property type="match status" value="1"/>
</dbReference>
<sequence>MTMQTYLADAAGTADTAGTADATTPGPTDGLWHLRAAGVSLVLEVARSALPQILHWGADLGDLPADELDALRAAAVPPVASGTPDAPVPLTILPEQSAGWLGTPGVTGHRDGADFSTRFVVEQVRLVHDVERDGAPVAHRMTVDARDSEADLALRIEIEMLPGGLVRARGRLRNTGAAVFTVGSLDLALPLPREADEILDFTGRHLRERSPQRHDFVAGTHLRESRRARSHDGTLLMTAGRRGFGYRSGEVWGVHVAWSGNTRTFAEQGMPTGERLLGAGELLLAGEVRLSTGQAYESPWVYASYGDGLDELSHRFHTYLRSRPQHPGTPRKALVNVWEAVYFDHDLDRLTALADAAAAAGVERYVLDDGWFRGRRDDTAGLGDWTVDDDVWPEGLHPLADHVTGLGMELGLWFEPEMVNPDSDLARAHPEWILQTGNRMPPEARHQQVLDLAHTGAWEHVYGQIDAILAEYPIGFVKWDHNRDLVDAGHTATGGAGVHAQTHAAYRLLDALRAAHPHVEFESCAGGGGRADLGILERTERIWTSDCIDALERQTIEAGTGLLVPPEMLGSHIGSPTSHTTGRRHELSFRGATAFFGHLGIEWDLTAASEAERSEVARWVAAYRQHRDLLHHGRSVRTDDPDPALRVHGVVREGAGEAIFAVVQLTTGVWAPPGRVRLPGLDPDTTYDVRPLAPGDVVEPGHGEALPPWWSDGVRLSGRTLAGAGVQLPHQFPERSVLLHVTAV</sequence>
<dbReference type="Gene3D" id="2.70.98.60">
    <property type="entry name" value="alpha-galactosidase from lactobacil brevis"/>
    <property type="match status" value="1"/>
</dbReference>
<evidence type="ECO:0000259" key="6">
    <source>
        <dbReference type="Pfam" id="PF16874"/>
    </source>
</evidence>
<dbReference type="InterPro" id="IPR013785">
    <property type="entry name" value="Aldolase_TIM"/>
</dbReference>
<proteinExistence type="inferred from homology"/>
<feature type="domain" description="Glycosyl hydrolase family 36 N-terminal" evidence="7">
    <location>
        <begin position="50"/>
        <end position="290"/>
    </location>
</feature>
<keyword evidence="3 5" id="KW-0378">Hydrolase</keyword>
<dbReference type="Gene3D" id="3.20.20.70">
    <property type="entry name" value="Aldolase class I"/>
    <property type="match status" value="1"/>
</dbReference>
<keyword evidence="4 5" id="KW-0326">Glycosidase</keyword>
<dbReference type="EMBL" id="JBAGLP010000105">
    <property type="protein sequence ID" value="MEG3614140.1"/>
    <property type="molecule type" value="Genomic_DNA"/>
</dbReference>
<evidence type="ECO:0000259" key="7">
    <source>
        <dbReference type="Pfam" id="PF16875"/>
    </source>
</evidence>
<protein>
    <recommendedName>
        <fullName evidence="2 5">Alpha-galactosidase</fullName>
        <ecNumber evidence="2 5">3.2.1.22</ecNumber>
    </recommendedName>
</protein>
<dbReference type="EC" id="3.2.1.22" evidence="2 5"/>
<dbReference type="PANTHER" id="PTHR43053">
    <property type="entry name" value="GLYCOSIDASE FAMILY 31"/>
    <property type="match status" value="1"/>
</dbReference>
<dbReference type="Proteomes" id="UP001310387">
    <property type="component" value="Unassembled WGS sequence"/>
</dbReference>
<dbReference type="Pfam" id="PF16875">
    <property type="entry name" value="Glyco_hydro_36N"/>
    <property type="match status" value="1"/>
</dbReference>
<comment type="caution">
    <text evidence="8">The sequence shown here is derived from an EMBL/GenBank/DDBJ whole genome shotgun (WGS) entry which is preliminary data.</text>
</comment>
<dbReference type="InterPro" id="IPR000111">
    <property type="entry name" value="Glyco_hydro_27/36_CS"/>
</dbReference>
<dbReference type="InterPro" id="IPR031704">
    <property type="entry name" value="Glyco_hydro_36_N"/>
</dbReference>
<dbReference type="InterPro" id="IPR013780">
    <property type="entry name" value="Glyco_hydro_b"/>
</dbReference>
<gene>
    <name evidence="8" type="ORF">V5O49_03280</name>
</gene>
<evidence type="ECO:0000313" key="9">
    <source>
        <dbReference type="Proteomes" id="UP001310387"/>
    </source>
</evidence>
<dbReference type="PANTHER" id="PTHR43053:SF3">
    <property type="entry name" value="ALPHA-GALACTOSIDASE C-RELATED"/>
    <property type="match status" value="1"/>
</dbReference>
<accession>A0ABU7Z3Y0</accession>
<feature type="domain" description="Glycosyl hydrolase family 36 C-terminal" evidence="6">
    <location>
        <begin position="650"/>
        <end position="738"/>
    </location>
</feature>
<dbReference type="InterPro" id="IPR017853">
    <property type="entry name" value="GH"/>
</dbReference>
<dbReference type="Gene3D" id="2.60.40.1180">
    <property type="entry name" value="Golgi alpha-mannosidase II"/>
    <property type="match status" value="1"/>
</dbReference>
<evidence type="ECO:0000256" key="5">
    <source>
        <dbReference type="PIRNR" id="PIRNR005536"/>
    </source>
</evidence>
<evidence type="ECO:0000256" key="2">
    <source>
        <dbReference type="ARBA" id="ARBA00012755"/>
    </source>
</evidence>
<dbReference type="InterPro" id="IPR031705">
    <property type="entry name" value="Glyco_hydro_36_C"/>
</dbReference>
<evidence type="ECO:0000256" key="3">
    <source>
        <dbReference type="ARBA" id="ARBA00022801"/>
    </source>
</evidence>
<evidence type="ECO:0000256" key="1">
    <source>
        <dbReference type="ARBA" id="ARBA00001255"/>
    </source>
</evidence>
<organism evidence="8 9">
    <name type="scientific">Isoptericola haloaureus</name>
    <dbReference type="NCBI Taxonomy" id="1542902"/>
    <lineage>
        <taxon>Bacteria</taxon>
        <taxon>Bacillati</taxon>
        <taxon>Actinomycetota</taxon>
        <taxon>Actinomycetes</taxon>
        <taxon>Micrococcales</taxon>
        <taxon>Promicromonosporaceae</taxon>
        <taxon>Isoptericola</taxon>
    </lineage>
</organism>
<dbReference type="RefSeq" id="WP_332900975.1">
    <property type="nucleotide sequence ID" value="NZ_JBAGLP010000105.1"/>
</dbReference>
<dbReference type="GO" id="GO:0004557">
    <property type="term" value="F:alpha-galactosidase activity"/>
    <property type="evidence" value="ECO:0007669"/>
    <property type="project" value="UniProtKB-EC"/>
</dbReference>